<comment type="caution">
    <text evidence="1">The sequence shown here is derived from an EMBL/GenBank/DDBJ whole genome shotgun (WGS) entry which is preliminary data.</text>
</comment>
<name>A0ABU6NV46_9BACI</name>
<evidence type="ECO:0000313" key="2">
    <source>
        <dbReference type="Proteomes" id="UP001342826"/>
    </source>
</evidence>
<dbReference type="Pfam" id="PF03013">
    <property type="entry name" value="Pyr_excise"/>
    <property type="match status" value="1"/>
</dbReference>
<dbReference type="EMBL" id="JARTFS010000005">
    <property type="protein sequence ID" value="MED4401017.1"/>
    <property type="molecule type" value="Genomic_DNA"/>
</dbReference>
<sequence length="126" mass="15277">MRLWHEHLIDRLPRQQLLGQHRECAALRGNGWGKPHATVNYVFEHSYSKLFYYHHLIMQEMKRRGYKVTEEWLDPKYRGKKCAPLKDDLNIDINWLYSKSETIYKEHNECYLKECLDNLKEKGIII</sequence>
<dbReference type="Proteomes" id="UP001342826">
    <property type="component" value="Unassembled WGS sequence"/>
</dbReference>
<protein>
    <submittedName>
        <fullName evidence="1">TIGR02328 family protein</fullName>
    </submittedName>
</protein>
<dbReference type="NCBIfam" id="TIGR02328">
    <property type="entry name" value="TIGR02328 family protein"/>
    <property type="match status" value="1"/>
</dbReference>
<dbReference type="InterPro" id="IPR012650">
    <property type="entry name" value="CHP02328"/>
</dbReference>
<organism evidence="1 2">
    <name type="scientific">Metabacillus fastidiosus</name>
    <dbReference type="NCBI Taxonomy" id="1458"/>
    <lineage>
        <taxon>Bacteria</taxon>
        <taxon>Bacillati</taxon>
        <taxon>Bacillota</taxon>
        <taxon>Bacilli</taxon>
        <taxon>Bacillales</taxon>
        <taxon>Bacillaceae</taxon>
        <taxon>Metabacillus</taxon>
    </lineage>
</organism>
<gene>
    <name evidence="1" type="ORF">P9271_06680</name>
</gene>
<keyword evidence="2" id="KW-1185">Reference proteome</keyword>
<evidence type="ECO:0000313" key="1">
    <source>
        <dbReference type="EMBL" id="MED4401017.1"/>
    </source>
</evidence>
<dbReference type="InterPro" id="IPR004260">
    <property type="entry name" value="Pyr-dimer_DNA_glycosylase"/>
</dbReference>
<proteinExistence type="predicted"/>
<accession>A0ABU6NV46</accession>
<dbReference type="GeneID" id="301143281"/>
<dbReference type="RefSeq" id="WP_066235590.1">
    <property type="nucleotide sequence ID" value="NZ_JARTFQ010000007.1"/>
</dbReference>
<reference evidence="1 2" key="1">
    <citation type="submission" date="2023-03" db="EMBL/GenBank/DDBJ databases">
        <title>Bacillus Genome Sequencing.</title>
        <authorList>
            <person name="Dunlap C."/>
        </authorList>
    </citation>
    <scope>NUCLEOTIDE SEQUENCE [LARGE SCALE GENOMIC DNA]</scope>
    <source>
        <strain evidence="1 2">NRS-1717</strain>
    </source>
</reference>